<proteinExistence type="predicted"/>
<dbReference type="STRING" id="180332.GCA_000797495_01633"/>
<accession>A0A4U8Q814</accession>
<dbReference type="InterPro" id="IPR014710">
    <property type="entry name" value="RmlC-like_jellyroll"/>
</dbReference>
<dbReference type="Gene3D" id="2.60.120.10">
    <property type="entry name" value="Jelly Rolls"/>
    <property type="match status" value="1"/>
</dbReference>
<dbReference type="AlphaFoldDB" id="A0A4U8Q814"/>
<name>A0A4U8Q814_9FIRM</name>
<dbReference type="InterPro" id="IPR011051">
    <property type="entry name" value="RmlC_Cupin_sf"/>
</dbReference>
<dbReference type="SUPFAM" id="SSF51182">
    <property type="entry name" value="RmlC-like cupins"/>
    <property type="match status" value="1"/>
</dbReference>
<gene>
    <name evidence="1" type="ORF">DSM106044_05259</name>
</gene>
<evidence type="ECO:0000313" key="2">
    <source>
        <dbReference type="Proteomes" id="UP000306509"/>
    </source>
</evidence>
<reference evidence="1 2" key="1">
    <citation type="journal article" date="2019" name="Anaerobe">
        <title>Detection of Robinsoniella peoriensis in multiple bone samples of a trauma patient.</title>
        <authorList>
            <person name="Schrottner P."/>
            <person name="Hartwich K."/>
            <person name="Bunk B."/>
            <person name="Schober I."/>
            <person name="Helbig S."/>
            <person name="Rudolph W.W."/>
            <person name="Gunzer F."/>
        </authorList>
    </citation>
    <scope>NUCLEOTIDE SEQUENCE [LARGE SCALE GENOMIC DNA]</scope>
    <source>
        <strain evidence="1 2">DSM 106044</strain>
    </source>
</reference>
<dbReference type="RefSeq" id="WP_044289605.1">
    <property type="nucleotide sequence ID" value="NZ_JTGN01000003.1"/>
</dbReference>
<sequence length="414" mass="46828">MNKKEVVDRALEQGKGVLRLAPTWVPRSFCRPGKRIKLHPDDYFILGQRGGIDERWFASTTWAENGPGTPEDEGLSYIVADDEGKEKVLLRDAIELAGPAIIGETLWNKYHGWAMFSKFFDNAGPLPHHIHHREEHAKRVGASGKPEMYFFPSQLNNHGGEFPFTFFGFNPETTKEAVLEALKKFTKGDNNILGLSRAHKLELDTGYDVPPGVMHAPGSLCTYEPQFASDVYAMYQSVLLNGQIVGEDLLWKNTPPEEMGNYDYLLDVIDWEANIDPDFHEKRYMKPVPVRPLEEMLEKGYIEEWICYKCKTVSAKRLTVLPGHTVTIRDLAPYGLICLEGNGKFGVWEIESPALIHYGELTHDEYFVTEKAAKEGVTITNPSSTDPIVILKHFSDNPELNINQSPFETPDTRC</sequence>
<keyword evidence="2" id="KW-1185">Reference proteome</keyword>
<evidence type="ECO:0000313" key="1">
    <source>
        <dbReference type="EMBL" id="TLC97895.1"/>
    </source>
</evidence>
<dbReference type="EMBL" id="QGQD01000107">
    <property type="protein sequence ID" value="TLC97895.1"/>
    <property type="molecule type" value="Genomic_DNA"/>
</dbReference>
<organism evidence="1 2">
    <name type="scientific">Robinsoniella peoriensis</name>
    <dbReference type="NCBI Taxonomy" id="180332"/>
    <lineage>
        <taxon>Bacteria</taxon>
        <taxon>Bacillati</taxon>
        <taxon>Bacillota</taxon>
        <taxon>Clostridia</taxon>
        <taxon>Lachnospirales</taxon>
        <taxon>Lachnospiraceae</taxon>
        <taxon>Robinsoniella</taxon>
    </lineage>
</organism>
<protein>
    <recommendedName>
        <fullName evidence="3">Mannose-6-phosphate isomerase</fullName>
    </recommendedName>
</protein>
<evidence type="ECO:0008006" key="3">
    <source>
        <dbReference type="Google" id="ProtNLM"/>
    </source>
</evidence>
<comment type="caution">
    <text evidence="1">The sequence shown here is derived from an EMBL/GenBank/DDBJ whole genome shotgun (WGS) entry which is preliminary data.</text>
</comment>
<dbReference type="Proteomes" id="UP000306509">
    <property type="component" value="Unassembled WGS sequence"/>
</dbReference>